<dbReference type="InterPro" id="IPR057264">
    <property type="entry name" value="Ribosomal_uL24_C"/>
</dbReference>
<comment type="function">
    <text evidence="5">One of two assembly initiator proteins, it binds directly to the 5'-end of the 23S rRNA, where it nucleates assembly of the 50S subunit.</text>
</comment>
<dbReference type="Gene3D" id="2.30.30.30">
    <property type="match status" value="1"/>
</dbReference>
<dbReference type="PROSITE" id="PS01108">
    <property type="entry name" value="RIBOSOMAL_L24"/>
    <property type="match status" value="1"/>
</dbReference>
<dbReference type="GO" id="GO:0006412">
    <property type="term" value="P:translation"/>
    <property type="evidence" value="ECO:0007669"/>
    <property type="project" value="UniProtKB-UniRule"/>
</dbReference>
<gene>
    <name evidence="5" type="primary">rplX</name>
    <name evidence="7" type="ORF">OP10G_3782</name>
</gene>
<dbReference type="AlphaFoldDB" id="A0A068NWL2"/>
<organism evidence="7 8">
    <name type="scientific">Fimbriimonas ginsengisoli Gsoil 348</name>
    <dbReference type="NCBI Taxonomy" id="661478"/>
    <lineage>
        <taxon>Bacteria</taxon>
        <taxon>Bacillati</taxon>
        <taxon>Armatimonadota</taxon>
        <taxon>Fimbriimonadia</taxon>
        <taxon>Fimbriimonadales</taxon>
        <taxon>Fimbriimonadaceae</taxon>
        <taxon>Fimbriimonas</taxon>
    </lineage>
</organism>
<dbReference type="GO" id="GO:0003735">
    <property type="term" value="F:structural constituent of ribosome"/>
    <property type="evidence" value="ECO:0007669"/>
    <property type="project" value="InterPro"/>
</dbReference>
<dbReference type="STRING" id="661478.OP10G_3782"/>
<dbReference type="Pfam" id="PF17136">
    <property type="entry name" value="ribosomal_L24"/>
    <property type="match status" value="1"/>
</dbReference>
<keyword evidence="5" id="KW-0699">rRNA-binding</keyword>
<dbReference type="PANTHER" id="PTHR12903">
    <property type="entry name" value="MITOCHONDRIAL RIBOSOMAL PROTEIN L24"/>
    <property type="match status" value="1"/>
</dbReference>
<accession>A0A068NWL2</accession>
<dbReference type="SMART" id="SM00739">
    <property type="entry name" value="KOW"/>
    <property type="match status" value="1"/>
</dbReference>
<dbReference type="HAMAP" id="MF_01326_B">
    <property type="entry name" value="Ribosomal_uL24_B"/>
    <property type="match status" value="1"/>
</dbReference>
<dbReference type="InterPro" id="IPR005824">
    <property type="entry name" value="KOW"/>
</dbReference>
<dbReference type="OrthoDB" id="9807419at2"/>
<dbReference type="HOGENOM" id="CLU_093315_2_3_0"/>
<dbReference type="EMBL" id="CP007139">
    <property type="protein sequence ID" value="AIE87150.1"/>
    <property type="molecule type" value="Genomic_DNA"/>
</dbReference>
<keyword evidence="3 5" id="KW-0687">Ribonucleoprotein</keyword>
<comment type="similarity">
    <text evidence="1 5">Belongs to the universal ribosomal protein uL24 family.</text>
</comment>
<evidence type="ECO:0000256" key="3">
    <source>
        <dbReference type="ARBA" id="ARBA00023274"/>
    </source>
</evidence>
<evidence type="ECO:0000313" key="7">
    <source>
        <dbReference type="EMBL" id="AIE87150.1"/>
    </source>
</evidence>
<evidence type="ECO:0000313" key="8">
    <source>
        <dbReference type="Proteomes" id="UP000027982"/>
    </source>
</evidence>
<dbReference type="RefSeq" id="WP_052547834.1">
    <property type="nucleotide sequence ID" value="NZ_CP007139.1"/>
</dbReference>
<evidence type="ECO:0000256" key="1">
    <source>
        <dbReference type="ARBA" id="ARBA00010618"/>
    </source>
</evidence>
<dbReference type="GO" id="GO:0005840">
    <property type="term" value="C:ribosome"/>
    <property type="evidence" value="ECO:0007669"/>
    <property type="project" value="UniProtKB-KW"/>
</dbReference>
<comment type="function">
    <text evidence="5">One of the proteins that surrounds the polypeptide exit tunnel on the outside of the subunit.</text>
</comment>
<dbReference type="InterPro" id="IPR008991">
    <property type="entry name" value="Translation_prot_SH3-like_sf"/>
</dbReference>
<dbReference type="GO" id="GO:0019843">
    <property type="term" value="F:rRNA binding"/>
    <property type="evidence" value="ECO:0007669"/>
    <property type="project" value="UniProtKB-UniRule"/>
</dbReference>
<evidence type="ECO:0000256" key="5">
    <source>
        <dbReference type="HAMAP-Rule" id="MF_01326"/>
    </source>
</evidence>
<dbReference type="InterPro" id="IPR003256">
    <property type="entry name" value="Ribosomal_uL24"/>
</dbReference>
<dbReference type="GO" id="GO:1990904">
    <property type="term" value="C:ribonucleoprotein complex"/>
    <property type="evidence" value="ECO:0007669"/>
    <property type="project" value="UniProtKB-KW"/>
</dbReference>
<dbReference type="InterPro" id="IPR041988">
    <property type="entry name" value="Ribosomal_uL24_KOW"/>
</dbReference>
<dbReference type="CDD" id="cd06089">
    <property type="entry name" value="KOW_RPL26"/>
    <property type="match status" value="1"/>
</dbReference>
<keyword evidence="5" id="KW-0694">RNA-binding</keyword>
<keyword evidence="2 5" id="KW-0689">Ribosomal protein</keyword>
<sequence>MPTKAEIKLQNSHIKLKVRKGDRVMIISGKDKGEIGFVAAVAPKEQKAIILKENDENPDQPLPLNAVIKHRKARTQGERSARIKLPAPIHISNLMVLDPNTNQPTRVGRRKDDATGKLVRYAKKTGTAIPDAEVMAK</sequence>
<dbReference type="NCBIfam" id="TIGR01079">
    <property type="entry name" value="rplX_bact"/>
    <property type="match status" value="1"/>
</dbReference>
<keyword evidence="8" id="KW-1185">Reference proteome</keyword>
<dbReference type="KEGG" id="fgi:OP10G_3782"/>
<comment type="subunit">
    <text evidence="5">Part of the 50S ribosomal subunit.</text>
</comment>
<name>A0A068NWL2_FIMGI</name>
<dbReference type="InterPro" id="IPR005825">
    <property type="entry name" value="Ribosomal_uL24_CS"/>
</dbReference>
<feature type="domain" description="KOW" evidence="6">
    <location>
        <begin position="17"/>
        <end position="44"/>
    </location>
</feature>
<evidence type="ECO:0000259" key="6">
    <source>
        <dbReference type="SMART" id="SM00739"/>
    </source>
</evidence>
<dbReference type="eggNOG" id="COG0198">
    <property type="taxonomic scope" value="Bacteria"/>
</dbReference>
<protein>
    <recommendedName>
        <fullName evidence="4 5">Large ribosomal subunit protein uL24</fullName>
    </recommendedName>
</protein>
<evidence type="ECO:0000256" key="2">
    <source>
        <dbReference type="ARBA" id="ARBA00022980"/>
    </source>
</evidence>
<dbReference type="SUPFAM" id="SSF50104">
    <property type="entry name" value="Translation proteins SH3-like domain"/>
    <property type="match status" value="1"/>
</dbReference>
<dbReference type="Proteomes" id="UP000027982">
    <property type="component" value="Chromosome"/>
</dbReference>
<evidence type="ECO:0000256" key="4">
    <source>
        <dbReference type="ARBA" id="ARBA00035206"/>
    </source>
</evidence>
<proteinExistence type="inferred from homology"/>
<dbReference type="InterPro" id="IPR014722">
    <property type="entry name" value="Rib_uL2_dom2"/>
</dbReference>
<reference evidence="7 8" key="1">
    <citation type="journal article" date="2014" name="PLoS ONE">
        <title>The first complete genome sequence of the class fimbriimonadia in the phylum armatimonadetes.</title>
        <authorList>
            <person name="Hu Z.Y."/>
            <person name="Wang Y.Z."/>
            <person name="Im W.T."/>
            <person name="Wang S.Y."/>
            <person name="Zhao G.P."/>
            <person name="Zheng H.J."/>
            <person name="Quan Z.X."/>
        </authorList>
    </citation>
    <scope>NUCLEOTIDE SEQUENCE [LARGE SCALE GENOMIC DNA]</scope>
    <source>
        <strain evidence="7">Gsoil 348</strain>
    </source>
</reference>